<evidence type="ECO:0000313" key="4">
    <source>
        <dbReference type="Proteomes" id="UP000293331"/>
    </source>
</evidence>
<evidence type="ECO:0000256" key="1">
    <source>
        <dbReference type="ARBA" id="ARBA00022801"/>
    </source>
</evidence>
<feature type="domain" description="Isochorismatase-like" evidence="2">
    <location>
        <begin position="11"/>
        <end position="185"/>
    </location>
</feature>
<dbReference type="InterPro" id="IPR000868">
    <property type="entry name" value="Isochorismatase-like_dom"/>
</dbReference>
<dbReference type="Proteomes" id="UP000293331">
    <property type="component" value="Unassembled WGS sequence"/>
</dbReference>
<evidence type="ECO:0000259" key="2">
    <source>
        <dbReference type="Pfam" id="PF00857"/>
    </source>
</evidence>
<dbReference type="PANTHER" id="PTHR43540">
    <property type="entry name" value="PEROXYUREIDOACRYLATE/UREIDOACRYLATE AMIDOHYDROLASE-RELATED"/>
    <property type="match status" value="1"/>
</dbReference>
<organism evidence="3 4">
    <name type="scientific">Mucilaginibacter terrigena</name>
    <dbReference type="NCBI Taxonomy" id="2492395"/>
    <lineage>
        <taxon>Bacteria</taxon>
        <taxon>Pseudomonadati</taxon>
        <taxon>Bacteroidota</taxon>
        <taxon>Sphingobacteriia</taxon>
        <taxon>Sphingobacteriales</taxon>
        <taxon>Sphingobacteriaceae</taxon>
        <taxon>Mucilaginibacter</taxon>
    </lineage>
</organism>
<dbReference type="GO" id="GO:0016787">
    <property type="term" value="F:hydrolase activity"/>
    <property type="evidence" value="ECO:0007669"/>
    <property type="project" value="UniProtKB-KW"/>
</dbReference>
<dbReference type="Gene3D" id="3.40.50.850">
    <property type="entry name" value="Isochorismatase-like"/>
    <property type="match status" value="1"/>
</dbReference>
<keyword evidence="4" id="KW-1185">Reference proteome</keyword>
<sequence>MNTPAKQTPPALILIDVQTAFNNLAYWGGSRNNPGAEQNISALLKHWRENKLPLFHVKHNSTQPGSLLSANSPGNAFMAAAMPFGGETIIPKSVNSAFIGTNLKQLLDEQGIKSVIIAGFITEHCVSTTTRMAANLGYNTYVIADATVSFARSGVNGEHFSADTIHAVSLATLKDEFATIITTEQAKNIRQ</sequence>
<gene>
    <name evidence="3" type="ORF">EWM62_01245</name>
</gene>
<dbReference type="PANTHER" id="PTHR43540:SF1">
    <property type="entry name" value="ISOCHORISMATASE HYDROLASE"/>
    <property type="match status" value="1"/>
</dbReference>
<dbReference type="CDD" id="cd01014">
    <property type="entry name" value="nicotinamidase_related"/>
    <property type="match status" value="1"/>
</dbReference>
<dbReference type="InterPro" id="IPR050272">
    <property type="entry name" value="Isochorismatase-like_hydrls"/>
</dbReference>
<accession>A0A4Q5LT37</accession>
<proteinExistence type="predicted"/>
<evidence type="ECO:0000313" key="3">
    <source>
        <dbReference type="EMBL" id="RYU92563.1"/>
    </source>
</evidence>
<keyword evidence="1 3" id="KW-0378">Hydrolase</keyword>
<reference evidence="3 4" key="1">
    <citation type="submission" date="2019-02" db="EMBL/GenBank/DDBJ databases">
        <title>Bacterial novel species Mucilaginibacter sp. 17JY9-4 isolated from soil.</title>
        <authorList>
            <person name="Jung H.-Y."/>
        </authorList>
    </citation>
    <scope>NUCLEOTIDE SEQUENCE [LARGE SCALE GENOMIC DNA]</scope>
    <source>
        <strain evidence="3 4">17JY9-4</strain>
    </source>
</reference>
<name>A0A4Q5LT37_9SPHI</name>
<dbReference type="OrthoDB" id="9791276at2"/>
<dbReference type="Pfam" id="PF00857">
    <property type="entry name" value="Isochorismatase"/>
    <property type="match status" value="1"/>
</dbReference>
<comment type="caution">
    <text evidence="3">The sequence shown here is derived from an EMBL/GenBank/DDBJ whole genome shotgun (WGS) entry which is preliminary data.</text>
</comment>
<protein>
    <submittedName>
        <fullName evidence="3">Cysteine hydrolase</fullName>
    </submittedName>
</protein>
<dbReference type="SUPFAM" id="SSF52499">
    <property type="entry name" value="Isochorismatase-like hydrolases"/>
    <property type="match status" value="1"/>
</dbReference>
<dbReference type="AlphaFoldDB" id="A0A4Q5LT37"/>
<dbReference type="InterPro" id="IPR036380">
    <property type="entry name" value="Isochorismatase-like_sf"/>
</dbReference>
<dbReference type="EMBL" id="SEWG01000001">
    <property type="protein sequence ID" value="RYU92563.1"/>
    <property type="molecule type" value="Genomic_DNA"/>
</dbReference>